<name>A0ABV3GJE6_MICGL</name>
<gene>
    <name evidence="2" type="ORF">AB0I59_24460</name>
</gene>
<evidence type="ECO:0000313" key="3">
    <source>
        <dbReference type="Proteomes" id="UP001551675"/>
    </source>
</evidence>
<protein>
    <recommendedName>
        <fullName evidence="4">Thioredoxin domain-containing protein</fullName>
    </recommendedName>
</protein>
<evidence type="ECO:0000313" key="2">
    <source>
        <dbReference type="EMBL" id="MEV0971770.1"/>
    </source>
</evidence>
<dbReference type="SUPFAM" id="SSF52833">
    <property type="entry name" value="Thioredoxin-like"/>
    <property type="match status" value="1"/>
</dbReference>
<organism evidence="2 3">
    <name type="scientific">Microtetraspora glauca</name>
    <dbReference type="NCBI Taxonomy" id="1996"/>
    <lineage>
        <taxon>Bacteria</taxon>
        <taxon>Bacillati</taxon>
        <taxon>Actinomycetota</taxon>
        <taxon>Actinomycetes</taxon>
        <taxon>Streptosporangiales</taxon>
        <taxon>Streptosporangiaceae</taxon>
        <taxon>Microtetraspora</taxon>
    </lineage>
</organism>
<accession>A0ABV3GJE6</accession>
<keyword evidence="1" id="KW-0472">Membrane</keyword>
<comment type="caution">
    <text evidence="2">The sequence shown here is derived from an EMBL/GenBank/DDBJ whole genome shotgun (WGS) entry which is preliminary data.</text>
</comment>
<evidence type="ECO:0000256" key="1">
    <source>
        <dbReference type="SAM" id="Phobius"/>
    </source>
</evidence>
<sequence>MPYVIAALVIVGVVSALNLVLTLAVIRRMRHAGQHAAPSGPPLLPLGSTVPDVRGIRRPAVIGFFDTECQACPGQLPPFLQLVANAGYSPSQVLAVVSGPDGESYADTLRGSATVITEPTNGPVCLAFPNSAFPAFYLLDDSGRIRSRAVTVAGLGAPVTA</sequence>
<reference evidence="2 3" key="1">
    <citation type="submission" date="2024-06" db="EMBL/GenBank/DDBJ databases">
        <title>The Natural Products Discovery Center: Release of the First 8490 Sequenced Strains for Exploring Actinobacteria Biosynthetic Diversity.</title>
        <authorList>
            <person name="Kalkreuter E."/>
            <person name="Kautsar S.A."/>
            <person name="Yang D."/>
            <person name="Bader C.D."/>
            <person name="Teijaro C.N."/>
            <person name="Fluegel L."/>
            <person name="Davis C.M."/>
            <person name="Simpson J.R."/>
            <person name="Lauterbach L."/>
            <person name="Steele A.D."/>
            <person name="Gui C."/>
            <person name="Meng S."/>
            <person name="Li G."/>
            <person name="Viehrig K."/>
            <person name="Ye F."/>
            <person name="Su P."/>
            <person name="Kiefer A.F."/>
            <person name="Nichols A."/>
            <person name="Cepeda A.J."/>
            <person name="Yan W."/>
            <person name="Fan B."/>
            <person name="Jiang Y."/>
            <person name="Adhikari A."/>
            <person name="Zheng C.-J."/>
            <person name="Schuster L."/>
            <person name="Cowan T.M."/>
            <person name="Smanski M.J."/>
            <person name="Chevrette M.G."/>
            <person name="De Carvalho L.P.S."/>
            <person name="Shen B."/>
        </authorList>
    </citation>
    <scope>NUCLEOTIDE SEQUENCE [LARGE SCALE GENOMIC DNA]</scope>
    <source>
        <strain evidence="2 3">NPDC050100</strain>
    </source>
</reference>
<keyword evidence="1" id="KW-0812">Transmembrane</keyword>
<feature type="transmembrane region" description="Helical" evidence="1">
    <location>
        <begin position="6"/>
        <end position="26"/>
    </location>
</feature>
<keyword evidence="3" id="KW-1185">Reference proteome</keyword>
<dbReference type="EMBL" id="JBFALK010000014">
    <property type="protein sequence ID" value="MEV0971770.1"/>
    <property type="molecule type" value="Genomic_DNA"/>
</dbReference>
<dbReference type="Gene3D" id="3.40.30.10">
    <property type="entry name" value="Glutaredoxin"/>
    <property type="match status" value="1"/>
</dbReference>
<evidence type="ECO:0008006" key="4">
    <source>
        <dbReference type="Google" id="ProtNLM"/>
    </source>
</evidence>
<dbReference type="RefSeq" id="WP_061254040.1">
    <property type="nucleotide sequence ID" value="NZ_JBFALK010000014.1"/>
</dbReference>
<keyword evidence="1" id="KW-1133">Transmembrane helix</keyword>
<proteinExistence type="predicted"/>
<dbReference type="InterPro" id="IPR036249">
    <property type="entry name" value="Thioredoxin-like_sf"/>
</dbReference>
<dbReference type="Proteomes" id="UP001551675">
    <property type="component" value="Unassembled WGS sequence"/>
</dbReference>